<protein>
    <submittedName>
        <fullName evidence="3">BolA-like protein 2 isoform X2</fullName>
    </submittedName>
</protein>
<dbReference type="GO" id="GO:0051604">
    <property type="term" value="P:protein maturation"/>
    <property type="evidence" value="ECO:0007669"/>
    <property type="project" value="InterPro"/>
</dbReference>
<gene>
    <name evidence="3" type="primary">LOC103516365</name>
</gene>
<evidence type="ECO:0000313" key="2">
    <source>
        <dbReference type="Proteomes" id="UP000079169"/>
    </source>
</evidence>
<dbReference type="Pfam" id="PF01722">
    <property type="entry name" value="BolA"/>
    <property type="match status" value="1"/>
</dbReference>
<dbReference type="PANTHER" id="PTHR12735:SF27">
    <property type="entry name" value="BOLA-LIKE PROTEIN 2"/>
    <property type="match status" value="1"/>
</dbReference>
<dbReference type="Proteomes" id="UP000079169">
    <property type="component" value="Unplaced"/>
</dbReference>
<dbReference type="GO" id="GO:0051537">
    <property type="term" value="F:2 iron, 2 sulfur cluster binding"/>
    <property type="evidence" value="ECO:0007669"/>
    <property type="project" value="InterPro"/>
</dbReference>
<dbReference type="InterPro" id="IPR036065">
    <property type="entry name" value="BolA-like_sf"/>
</dbReference>
<dbReference type="Gene3D" id="3.30.300.90">
    <property type="entry name" value="BolA-like"/>
    <property type="match status" value="1"/>
</dbReference>
<name>A0A3Q0J813_DIACI</name>
<dbReference type="SUPFAM" id="SSF82657">
    <property type="entry name" value="BolA-like"/>
    <property type="match status" value="1"/>
</dbReference>
<evidence type="ECO:0000313" key="3">
    <source>
        <dbReference type="RefSeq" id="XP_026684586.1"/>
    </source>
</evidence>
<organism evidence="2 3">
    <name type="scientific">Diaphorina citri</name>
    <name type="common">Asian citrus psyllid</name>
    <dbReference type="NCBI Taxonomy" id="121845"/>
    <lineage>
        <taxon>Eukaryota</taxon>
        <taxon>Metazoa</taxon>
        <taxon>Ecdysozoa</taxon>
        <taxon>Arthropoda</taxon>
        <taxon>Hexapoda</taxon>
        <taxon>Insecta</taxon>
        <taxon>Pterygota</taxon>
        <taxon>Neoptera</taxon>
        <taxon>Paraneoptera</taxon>
        <taxon>Hemiptera</taxon>
        <taxon>Sternorrhyncha</taxon>
        <taxon>Psylloidea</taxon>
        <taxon>Psyllidae</taxon>
        <taxon>Diaphorininae</taxon>
        <taxon>Diaphorina</taxon>
    </lineage>
</organism>
<accession>A0A3Q0J813</accession>
<dbReference type="AlphaFoldDB" id="A0A3Q0J813"/>
<dbReference type="GO" id="GO:0006879">
    <property type="term" value="P:intracellular iron ion homeostasis"/>
    <property type="evidence" value="ECO:0007669"/>
    <property type="project" value="InterPro"/>
</dbReference>
<sequence>MPLHIVIYLVLQDVVDDSDGCGGNFTVLIVSDKFEGKGILQRHRLVHQVLAEEIKQIHAFTQKTLTSTEWTEQEKSQ</sequence>
<dbReference type="GeneID" id="103516365"/>
<dbReference type="InterPro" id="IPR045115">
    <property type="entry name" value="BOL2"/>
</dbReference>
<dbReference type="InterPro" id="IPR002634">
    <property type="entry name" value="BolA"/>
</dbReference>
<dbReference type="PIRSF" id="PIRSF003113">
    <property type="entry name" value="BolA"/>
    <property type="match status" value="1"/>
</dbReference>
<dbReference type="RefSeq" id="XP_026684586.1">
    <property type="nucleotide sequence ID" value="XM_026828785.1"/>
</dbReference>
<dbReference type="STRING" id="121845.A0A3Q0J813"/>
<keyword evidence="2" id="KW-1185">Reference proteome</keyword>
<dbReference type="PANTHER" id="PTHR12735">
    <property type="entry name" value="BOLA-LIKE PROTEIN-RELATED"/>
    <property type="match status" value="1"/>
</dbReference>
<evidence type="ECO:0000256" key="1">
    <source>
        <dbReference type="RuleBase" id="RU003860"/>
    </source>
</evidence>
<reference evidence="3" key="1">
    <citation type="submission" date="2025-08" db="UniProtKB">
        <authorList>
            <consortium name="RefSeq"/>
        </authorList>
    </citation>
    <scope>IDENTIFICATION</scope>
</reference>
<dbReference type="PaxDb" id="121845-A0A3Q0J813"/>
<dbReference type="GO" id="GO:0005634">
    <property type="term" value="C:nucleus"/>
    <property type="evidence" value="ECO:0007669"/>
    <property type="project" value="TreeGrafter"/>
</dbReference>
<dbReference type="GO" id="GO:0005829">
    <property type="term" value="C:cytosol"/>
    <property type="evidence" value="ECO:0007669"/>
    <property type="project" value="TreeGrafter"/>
</dbReference>
<proteinExistence type="inferred from homology"/>
<comment type="similarity">
    <text evidence="1">Belongs to the BolA/IbaG family.</text>
</comment>